<dbReference type="KEGG" id="clia:C3E79_07980"/>
<comment type="pathway">
    <text evidence="1">Siderophore biosynthesis.</text>
</comment>
<dbReference type="InterPro" id="IPR037455">
    <property type="entry name" value="LucA/IucC-like"/>
</dbReference>
<organism evidence="3 4">
    <name type="scientific">Corynebacterium liangguodongii</name>
    <dbReference type="NCBI Taxonomy" id="2079535"/>
    <lineage>
        <taxon>Bacteria</taxon>
        <taxon>Bacillati</taxon>
        <taxon>Actinomycetota</taxon>
        <taxon>Actinomycetes</taxon>
        <taxon>Mycobacteriales</taxon>
        <taxon>Corynebacteriaceae</taxon>
        <taxon>Corynebacterium</taxon>
    </lineage>
</organism>
<dbReference type="Proteomes" id="UP000244754">
    <property type="component" value="Chromosome"/>
</dbReference>
<dbReference type="InterPro" id="IPR022770">
    <property type="entry name" value="IucA/IucC-like_C"/>
</dbReference>
<dbReference type="Pfam" id="PF04183">
    <property type="entry name" value="IucA_IucC"/>
    <property type="match status" value="2"/>
</dbReference>
<comment type="similarity">
    <text evidence="2">Belongs to the IucA/IucC family.</text>
</comment>
<dbReference type="GO" id="GO:0019290">
    <property type="term" value="P:siderophore biosynthetic process"/>
    <property type="evidence" value="ECO:0007669"/>
    <property type="project" value="InterPro"/>
</dbReference>
<evidence type="ECO:0000256" key="1">
    <source>
        <dbReference type="ARBA" id="ARBA00004924"/>
    </source>
</evidence>
<name>A0A2S0WF69_9CORY</name>
<dbReference type="AlphaFoldDB" id="A0A2S0WF69"/>
<dbReference type="Pfam" id="PF06276">
    <property type="entry name" value="FhuF"/>
    <property type="match status" value="2"/>
</dbReference>
<dbReference type="EMBL" id="CP026948">
    <property type="protein sequence ID" value="AWB84427.1"/>
    <property type="molecule type" value="Genomic_DNA"/>
</dbReference>
<evidence type="ECO:0000256" key="2">
    <source>
        <dbReference type="ARBA" id="ARBA00007832"/>
    </source>
</evidence>
<reference evidence="4" key="1">
    <citation type="submission" date="2018-01" db="EMBL/GenBank/DDBJ databases">
        <authorList>
            <person name="Li J."/>
        </authorList>
    </citation>
    <scope>NUCLEOTIDE SEQUENCE [LARGE SCALE GENOMIC DNA]</scope>
    <source>
        <strain evidence="4">2184</strain>
    </source>
</reference>
<accession>A0A2S0WF69</accession>
<gene>
    <name evidence="3" type="ORF">C3E79_07980</name>
</gene>
<evidence type="ECO:0000313" key="3">
    <source>
        <dbReference type="EMBL" id="AWB84427.1"/>
    </source>
</evidence>
<keyword evidence="4" id="KW-1185">Reference proteome</keyword>
<dbReference type="InterPro" id="IPR007310">
    <property type="entry name" value="Aerobactin_biosyn_IucA/IucC_N"/>
</dbReference>
<dbReference type="PANTHER" id="PTHR34384:SF6">
    <property type="entry name" value="STAPHYLOFERRIN B SYNTHASE"/>
    <property type="match status" value="1"/>
</dbReference>
<sequence length="1132" mass="122244">MIVVNTPRNYLAQARRSVAERLARALDEERLSSHRLDDKAVTAMTQLGPAQWLRDYALDGRLRAEAPNLERAVAEIDDAVVGLARARAGLDKRWEHLRGVGGGVGTLARALDERTSALGADSAHPASARLARCEQLVGEGHPNQPAAKTSLGLGAQWATVLPEQVEQIECRFLAAAPELVERTGTPINEVLSAQLPGLWERLERELPAGYAVIPVHPWQLERVVRDRFADDIAAGRLVELAASAPAEPLLSVRTLRVRDGEHALHIKLALEAQLTGAIRGISRAATLGPELSRVVSHIFTIDAALSPRTVEDAAAFSACEDLAGVRYSAADGTPEKGMRAHCLGAVVRRDPVLTLGAAVAPGDVVMPLATLQAPNPLTGRALIVDVLAELAERTADAEEAARAWFAALARVLAVPSLSLAARWGVALEPHPQNALVVLRHGVPHAAIVRDFGGARVLGTAPVWDLPIPGLTELRERVADTALNCGDVETLVDKITYPLLVNLWAGLAEAAGVQEQAWEPLAAACEAARSRAALARSRASEPERVALAEEVWDRVFAADLPRKRLVAMRLAGAVTQQAYVREANPLPGARARVEARAGAELASEVERARWDVDTRWRSTCRMEGLDPDCLAGGTCVLEQLRCDKAQAAMSLASARHTVRRRLADLRAEAKLRGIEPTYWNLVGLAPRGLHTAVVDSLAVEGHTVHPLAKLRRGFSEAEGAAFAPESGQPLELRIVALSPRLIERSAVGSLSRDVREAFPEHTRLARAELAALDPQAAQRAELTLVHPWQWEHVIAREFAPEIERGEIRLIRSCTIAALPTISIRTLIPLAPGARGARPFIKTAMDVVLTSTRRSMSQDSALGTPEVALLIDALVARTDTTGRTRVVMERAGVAYAGDDTVERRRGLSTLWRADVLDGLPDGEIAVSACALRGQPPGEEAPLAQLVAREGARRFIRRYATDLLGVALPLMWGYGVALESHLQNTMVRLYRDADGVSYRGLVLRDFSGLRIFEPRLVAAGYSVPTRPGAVTATDNYREFLDKGYYANVFANLSGMIDAVVDADPCASKDELKDGLWEEARGVVDAIVVDFGAERIPDGDLERLMAPYLHQKAFATMAMKPEGGDAYVDVANPLRA</sequence>
<dbReference type="PANTHER" id="PTHR34384">
    <property type="entry name" value="L-2,3-DIAMINOPROPANOATE--CITRATE LIGASE"/>
    <property type="match status" value="1"/>
</dbReference>
<dbReference type="GO" id="GO:0016881">
    <property type="term" value="F:acid-amino acid ligase activity"/>
    <property type="evidence" value="ECO:0007669"/>
    <property type="project" value="UniProtKB-ARBA"/>
</dbReference>
<dbReference type="Gene3D" id="1.10.510.40">
    <property type="match status" value="2"/>
</dbReference>
<protein>
    <submittedName>
        <fullName evidence="3">Siderophore biosynthesis protein</fullName>
    </submittedName>
</protein>
<proteinExistence type="inferred from homology"/>
<evidence type="ECO:0000313" key="4">
    <source>
        <dbReference type="Proteomes" id="UP000244754"/>
    </source>
</evidence>